<feature type="transmembrane region" description="Helical" evidence="5">
    <location>
        <begin position="168"/>
        <end position="187"/>
    </location>
</feature>
<protein>
    <recommendedName>
        <fullName evidence="8">Magnesium transporter</fullName>
    </recommendedName>
</protein>
<dbReference type="PANTHER" id="PTHR12570">
    <property type="match status" value="1"/>
</dbReference>
<gene>
    <name evidence="6" type="ORF">PUMCH_003051</name>
</gene>
<feature type="transmembrane region" description="Helical" evidence="5">
    <location>
        <begin position="219"/>
        <end position="241"/>
    </location>
</feature>
<keyword evidence="3 5" id="KW-1133">Transmembrane helix</keyword>
<dbReference type="GeneID" id="88174115"/>
<feature type="transmembrane region" description="Helical" evidence="5">
    <location>
        <begin position="261"/>
        <end position="285"/>
    </location>
</feature>
<evidence type="ECO:0000313" key="6">
    <source>
        <dbReference type="EMBL" id="WPK25724.1"/>
    </source>
</evidence>
<feature type="transmembrane region" description="Helical" evidence="5">
    <location>
        <begin position="66"/>
        <end position="86"/>
    </location>
</feature>
<evidence type="ECO:0000313" key="7">
    <source>
        <dbReference type="Proteomes" id="UP001338582"/>
    </source>
</evidence>
<feature type="transmembrane region" description="Helical" evidence="5">
    <location>
        <begin position="331"/>
        <end position="349"/>
    </location>
</feature>
<evidence type="ECO:0000256" key="3">
    <source>
        <dbReference type="ARBA" id="ARBA00022989"/>
    </source>
</evidence>
<name>A0AAX4HAZ2_9ASCO</name>
<evidence type="ECO:0000256" key="4">
    <source>
        <dbReference type="ARBA" id="ARBA00023136"/>
    </source>
</evidence>
<comment type="subcellular location">
    <subcellularLocation>
        <location evidence="1">Membrane</location>
        <topology evidence="1">Multi-pass membrane protein</topology>
    </subcellularLocation>
</comment>
<feature type="transmembrane region" description="Helical" evidence="5">
    <location>
        <begin position="6"/>
        <end position="26"/>
    </location>
</feature>
<dbReference type="InterPro" id="IPR008521">
    <property type="entry name" value="Mg_trans_NIPA"/>
</dbReference>
<feature type="transmembrane region" description="Helical" evidence="5">
    <location>
        <begin position="120"/>
        <end position="140"/>
    </location>
</feature>
<evidence type="ECO:0000256" key="1">
    <source>
        <dbReference type="ARBA" id="ARBA00004141"/>
    </source>
</evidence>
<proteinExistence type="predicted"/>
<organism evidence="6 7">
    <name type="scientific">Australozyma saopauloensis</name>
    <dbReference type="NCBI Taxonomy" id="291208"/>
    <lineage>
        <taxon>Eukaryota</taxon>
        <taxon>Fungi</taxon>
        <taxon>Dikarya</taxon>
        <taxon>Ascomycota</taxon>
        <taxon>Saccharomycotina</taxon>
        <taxon>Pichiomycetes</taxon>
        <taxon>Metschnikowiaceae</taxon>
        <taxon>Australozyma</taxon>
    </lineage>
</organism>
<accession>A0AAX4HAZ2</accession>
<dbReference type="Gene3D" id="1.10.3730.20">
    <property type="match status" value="1"/>
</dbReference>
<keyword evidence="2 5" id="KW-0812">Transmembrane</keyword>
<dbReference type="KEGG" id="asau:88174115"/>
<keyword evidence="4 5" id="KW-0472">Membrane</keyword>
<sequence>MPAAAVVWGCLAAVLSSAVQSFGITLQRKSHVIAYRDPLEDNRDSRRESVSAGEHDYSRHAYKRNMWLVGFFLFIVANVLGSVVQLTTLPLIILSPLQSIGLIFNSIFSCMLLPGEHFTVKLAVGTLVIAIGAFIIAYTGGASTQPPPEMGTDERLKLMLEKFSRPGFLTWWIFTFVFMAILLKVIWSLSHRISSLQLQPWRKMRRGSRTGRDRVSRVIFTRGVLYGVISGTLTAHTFLFAKSMVDVLVETILNQTTPKSLSTYVLAVFLLLFTLSIVGLQLVAFNKGLSNILTAILYPLCFLVYNMINLFNDLFFNRLLSTGAMTAGKLVLVIFGLVNVMFGVAVISWDSAFSDSRNEDALVHMASKFPYEYARDAGQADAFSYEERELMGQFSSVRLPEEA</sequence>
<dbReference type="Pfam" id="PF05653">
    <property type="entry name" value="Mg_trans_NIPA"/>
    <property type="match status" value="1"/>
</dbReference>
<dbReference type="PANTHER" id="PTHR12570:SF86">
    <property type="entry name" value="ADR321CP"/>
    <property type="match status" value="1"/>
</dbReference>
<evidence type="ECO:0000256" key="5">
    <source>
        <dbReference type="SAM" id="Phobius"/>
    </source>
</evidence>
<feature type="transmembrane region" description="Helical" evidence="5">
    <location>
        <begin position="92"/>
        <end position="113"/>
    </location>
</feature>
<evidence type="ECO:0000256" key="2">
    <source>
        <dbReference type="ARBA" id="ARBA00022692"/>
    </source>
</evidence>
<dbReference type="Proteomes" id="UP001338582">
    <property type="component" value="Chromosome 4"/>
</dbReference>
<reference evidence="6 7" key="1">
    <citation type="submission" date="2023-10" db="EMBL/GenBank/DDBJ databases">
        <title>Draft Genome Sequence of Candida saopaulonensis from a very Premature Infant with Sepsis.</title>
        <authorList>
            <person name="Ning Y."/>
            <person name="Dai R."/>
            <person name="Xiao M."/>
            <person name="Xu Y."/>
            <person name="Yan Q."/>
            <person name="Zhang L."/>
        </authorList>
    </citation>
    <scope>NUCLEOTIDE SEQUENCE [LARGE SCALE GENOMIC DNA]</scope>
    <source>
        <strain evidence="6 7">19XY460</strain>
    </source>
</reference>
<evidence type="ECO:0008006" key="8">
    <source>
        <dbReference type="Google" id="ProtNLM"/>
    </source>
</evidence>
<dbReference type="RefSeq" id="XP_062878106.1">
    <property type="nucleotide sequence ID" value="XM_063022036.1"/>
</dbReference>
<dbReference type="AlphaFoldDB" id="A0AAX4HAZ2"/>
<dbReference type="GO" id="GO:0015095">
    <property type="term" value="F:magnesium ion transmembrane transporter activity"/>
    <property type="evidence" value="ECO:0007669"/>
    <property type="project" value="InterPro"/>
</dbReference>
<keyword evidence="7" id="KW-1185">Reference proteome</keyword>
<feature type="transmembrane region" description="Helical" evidence="5">
    <location>
        <begin position="292"/>
        <end position="311"/>
    </location>
</feature>
<dbReference type="EMBL" id="CP138897">
    <property type="protein sequence ID" value="WPK25724.1"/>
    <property type="molecule type" value="Genomic_DNA"/>
</dbReference>
<dbReference type="GO" id="GO:0016020">
    <property type="term" value="C:membrane"/>
    <property type="evidence" value="ECO:0007669"/>
    <property type="project" value="UniProtKB-SubCell"/>
</dbReference>